<evidence type="ECO:0000256" key="1">
    <source>
        <dbReference type="SAM" id="MobiDB-lite"/>
    </source>
</evidence>
<feature type="compositionally biased region" description="Gly residues" evidence="1">
    <location>
        <begin position="50"/>
        <end position="59"/>
    </location>
</feature>
<accession>A0A2M3ZWV4</accession>
<dbReference type="AlphaFoldDB" id="A0A2M3ZWV4"/>
<feature type="chain" id="PRO_5014869562" evidence="2">
    <location>
        <begin position="20"/>
        <end position="70"/>
    </location>
</feature>
<proteinExistence type="predicted"/>
<reference evidence="3" key="1">
    <citation type="submission" date="2018-01" db="EMBL/GenBank/DDBJ databases">
        <title>An insight into the sialome of Amazonian anophelines.</title>
        <authorList>
            <person name="Ribeiro J.M."/>
            <person name="Scarpassa V."/>
            <person name="Calvo E."/>
        </authorList>
    </citation>
    <scope>NUCLEOTIDE SEQUENCE</scope>
    <source>
        <tissue evidence="3">Salivary glands</tissue>
    </source>
</reference>
<feature type="compositionally biased region" description="Low complexity" evidence="1">
    <location>
        <begin position="60"/>
        <end position="70"/>
    </location>
</feature>
<evidence type="ECO:0000313" key="3">
    <source>
        <dbReference type="EMBL" id="MBW33047.1"/>
    </source>
</evidence>
<feature type="signal peptide" evidence="2">
    <location>
        <begin position="1"/>
        <end position="19"/>
    </location>
</feature>
<organism evidence="3">
    <name type="scientific">Anopheles braziliensis</name>
    <dbReference type="NCBI Taxonomy" id="58242"/>
    <lineage>
        <taxon>Eukaryota</taxon>
        <taxon>Metazoa</taxon>
        <taxon>Ecdysozoa</taxon>
        <taxon>Arthropoda</taxon>
        <taxon>Hexapoda</taxon>
        <taxon>Insecta</taxon>
        <taxon>Pterygota</taxon>
        <taxon>Neoptera</taxon>
        <taxon>Endopterygota</taxon>
        <taxon>Diptera</taxon>
        <taxon>Nematocera</taxon>
        <taxon>Culicoidea</taxon>
        <taxon>Culicidae</taxon>
        <taxon>Anophelinae</taxon>
        <taxon>Anopheles</taxon>
    </lineage>
</organism>
<protein>
    <submittedName>
        <fullName evidence="3">Putative secreted peptide</fullName>
    </submittedName>
</protein>
<keyword evidence="2" id="KW-0732">Signal</keyword>
<dbReference type="EMBL" id="GGFM01012296">
    <property type="protein sequence ID" value="MBW33047.1"/>
    <property type="molecule type" value="Transcribed_RNA"/>
</dbReference>
<feature type="region of interest" description="Disordered" evidence="1">
    <location>
        <begin position="45"/>
        <end position="70"/>
    </location>
</feature>
<evidence type="ECO:0000256" key="2">
    <source>
        <dbReference type="SAM" id="SignalP"/>
    </source>
</evidence>
<sequence length="70" mass="7754">MDRFSLELLLLLRWCYCAAKTPFTKRRLFLAEASINLAHIRERSRSLGDPLGGRSGGPGSPHTPRTGSIT</sequence>
<name>A0A2M3ZWV4_9DIPT</name>